<dbReference type="RefSeq" id="WP_147500460.1">
    <property type="nucleotide sequence ID" value="NZ_VOAW01000008.1"/>
</dbReference>
<keyword evidence="3 6" id="KW-0812">Transmembrane</keyword>
<evidence type="ECO:0000256" key="6">
    <source>
        <dbReference type="RuleBase" id="RU003942"/>
    </source>
</evidence>
<dbReference type="Pfam" id="PF00893">
    <property type="entry name" value="Multi_Drug_Res"/>
    <property type="match status" value="1"/>
</dbReference>
<gene>
    <name evidence="8" type="ORF">ZA01_01750</name>
</gene>
<dbReference type="Proteomes" id="UP000321614">
    <property type="component" value="Unassembled WGS sequence"/>
</dbReference>
<dbReference type="PANTHER" id="PTHR30561:SF7">
    <property type="entry name" value="GUANIDINIUM EFFLUX SYSTEM SUBUNIT GDNC-RELATED"/>
    <property type="match status" value="1"/>
</dbReference>
<accession>A0ABY3G5J8</accession>
<evidence type="ECO:0000313" key="9">
    <source>
        <dbReference type="Proteomes" id="UP000321614"/>
    </source>
</evidence>
<dbReference type="InterPro" id="IPR037185">
    <property type="entry name" value="EmrE-like"/>
</dbReference>
<evidence type="ECO:0000256" key="7">
    <source>
        <dbReference type="SAM" id="Phobius"/>
    </source>
</evidence>
<evidence type="ECO:0000256" key="3">
    <source>
        <dbReference type="ARBA" id="ARBA00022692"/>
    </source>
</evidence>
<feature type="transmembrane region" description="Helical" evidence="7">
    <location>
        <begin position="30"/>
        <end position="51"/>
    </location>
</feature>
<keyword evidence="9" id="KW-1185">Reference proteome</keyword>
<organism evidence="8 9">
    <name type="scientific">Campylobacter insulaenigrae</name>
    <dbReference type="NCBI Taxonomy" id="260714"/>
    <lineage>
        <taxon>Bacteria</taxon>
        <taxon>Pseudomonadati</taxon>
        <taxon>Campylobacterota</taxon>
        <taxon>Epsilonproteobacteria</taxon>
        <taxon>Campylobacterales</taxon>
        <taxon>Campylobacteraceae</taxon>
        <taxon>Campylobacter</taxon>
    </lineage>
</organism>
<comment type="similarity">
    <text evidence="6">Belongs to the drug/metabolite transporter (DMT) superfamily. Small multidrug resistance (SMR) (TC 2.A.7.1) family.</text>
</comment>
<dbReference type="InterPro" id="IPR045324">
    <property type="entry name" value="Small_multidrug_res"/>
</dbReference>
<evidence type="ECO:0000256" key="2">
    <source>
        <dbReference type="ARBA" id="ARBA00022475"/>
    </source>
</evidence>
<comment type="subcellular location">
    <subcellularLocation>
        <location evidence="1 6">Cell membrane</location>
        <topology evidence="1 6">Multi-pass membrane protein</topology>
    </subcellularLocation>
</comment>
<evidence type="ECO:0000256" key="5">
    <source>
        <dbReference type="ARBA" id="ARBA00023136"/>
    </source>
</evidence>
<dbReference type="SUPFAM" id="SSF103481">
    <property type="entry name" value="Multidrug resistance efflux transporter EmrE"/>
    <property type="match status" value="1"/>
</dbReference>
<comment type="caution">
    <text evidence="8">The sequence shown here is derived from an EMBL/GenBank/DDBJ whole genome shotgun (WGS) entry which is preliminary data.</text>
</comment>
<sequence length="108" mass="11874">MSANFAWFMVVLGGVVECFWVSGLKHSSEIWHYVLTIIGVYVSFACMLKACEKLEVSIVYSVFVGIGTVGVVLNEMLIFNEPVSIIKIILIAILLLSVIGLKFASKES</sequence>
<dbReference type="EMBL" id="VOAW01000008">
    <property type="protein sequence ID" value="TWO27510.1"/>
    <property type="molecule type" value="Genomic_DNA"/>
</dbReference>
<evidence type="ECO:0000256" key="1">
    <source>
        <dbReference type="ARBA" id="ARBA00004651"/>
    </source>
</evidence>
<evidence type="ECO:0000313" key="8">
    <source>
        <dbReference type="EMBL" id="TWO27510.1"/>
    </source>
</evidence>
<evidence type="ECO:0000256" key="4">
    <source>
        <dbReference type="ARBA" id="ARBA00022989"/>
    </source>
</evidence>
<dbReference type="PANTHER" id="PTHR30561">
    <property type="entry name" value="SMR FAMILY PROTON-DEPENDENT DRUG EFFLUX TRANSPORTER SUGE"/>
    <property type="match status" value="1"/>
</dbReference>
<protein>
    <submittedName>
        <fullName evidence="8">Multidrug efflux SMR transporter</fullName>
    </submittedName>
</protein>
<keyword evidence="5 7" id="KW-0472">Membrane</keyword>
<name>A0ABY3G5J8_9BACT</name>
<proteinExistence type="inferred from homology"/>
<reference evidence="8 9" key="1">
    <citation type="submission" date="2019-07" db="EMBL/GenBank/DDBJ databases">
        <title>Rapid identification of Enteric Bacteria from Whole Genome Sequences (WGS) using Average Nucleotide Identity (ANI).</title>
        <authorList>
            <person name="Lane C."/>
        </authorList>
    </citation>
    <scope>NUCLEOTIDE SEQUENCE [LARGE SCALE GENOMIC DNA]</scope>
    <source>
        <strain evidence="8 9">2011D-8905</strain>
    </source>
</reference>
<feature type="transmembrane region" description="Helical" evidence="7">
    <location>
        <begin position="85"/>
        <end position="104"/>
    </location>
</feature>
<keyword evidence="2" id="KW-1003">Cell membrane</keyword>
<feature type="transmembrane region" description="Helical" evidence="7">
    <location>
        <begin position="58"/>
        <end position="79"/>
    </location>
</feature>
<feature type="transmembrane region" description="Helical" evidence="7">
    <location>
        <begin position="5"/>
        <end position="24"/>
    </location>
</feature>
<dbReference type="Gene3D" id="1.10.3730.20">
    <property type="match status" value="1"/>
</dbReference>
<keyword evidence="4 7" id="KW-1133">Transmembrane helix</keyword>
<dbReference type="InterPro" id="IPR000390">
    <property type="entry name" value="Small_drug/metabolite_transptr"/>
</dbReference>